<evidence type="ECO:0000256" key="2">
    <source>
        <dbReference type="ARBA" id="ARBA00022448"/>
    </source>
</evidence>
<dbReference type="AlphaFoldDB" id="A0A182KHB4"/>
<dbReference type="PROSITE" id="PS50850">
    <property type="entry name" value="MFS"/>
    <property type="match status" value="1"/>
</dbReference>
<name>A0A182KHB4_9DIPT</name>
<evidence type="ECO:0000256" key="3">
    <source>
        <dbReference type="ARBA" id="ARBA00022692"/>
    </source>
</evidence>
<feature type="transmembrane region" description="Helical" evidence="6">
    <location>
        <begin position="387"/>
        <end position="409"/>
    </location>
</feature>
<dbReference type="Proteomes" id="UP000075881">
    <property type="component" value="Unassembled WGS sequence"/>
</dbReference>
<reference evidence="9" key="1">
    <citation type="submission" date="2013-03" db="EMBL/GenBank/DDBJ databases">
        <title>The Genome Sequence of Anopheles christyi ACHKN1017.</title>
        <authorList>
            <consortium name="The Broad Institute Genomics Platform"/>
            <person name="Neafsey D.E."/>
            <person name="Besansky N."/>
            <person name="Walker B."/>
            <person name="Young S.K."/>
            <person name="Zeng Q."/>
            <person name="Gargeya S."/>
            <person name="Fitzgerald M."/>
            <person name="Haas B."/>
            <person name="Abouelleil A."/>
            <person name="Allen A.W."/>
            <person name="Alvarado L."/>
            <person name="Arachchi H.M."/>
            <person name="Berlin A.M."/>
            <person name="Chapman S.B."/>
            <person name="Gainer-Dewar J."/>
            <person name="Goldberg J."/>
            <person name="Griggs A."/>
            <person name="Gujja S."/>
            <person name="Hansen M."/>
            <person name="Howarth C."/>
            <person name="Imamovic A."/>
            <person name="Ireland A."/>
            <person name="Larimer J."/>
            <person name="McCowan C."/>
            <person name="Murphy C."/>
            <person name="Pearson M."/>
            <person name="Poon T.W."/>
            <person name="Priest M."/>
            <person name="Roberts A."/>
            <person name="Saif S."/>
            <person name="Shea T."/>
            <person name="Sisk P."/>
            <person name="Sykes S."/>
            <person name="Wortman J."/>
            <person name="Nusbaum C."/>
            <person name="Birren B."/>
        </authorList>
    </citation>
    <scope>NUCLEOTIDE SEQUENCE [LARGE SCALE GENOMIC DNA]</scope>
    <source>
        <strain evidence="9">ACHKN1017</strain>
    </source>
</reference>
<dbReference type="EnsemblMetazoa" id="ACHR010152-RA">
    <property type="protein sequence ID" value="ACHR010152-PA"/>
    <property type="gene ID" value="ACHR010152"/>
</dbReference>
<feature type="transmembrane region" description="Helical" evidence="6">
    <location>
        <begin position="175"/>
        <end position="198"/>
    </location>
</feature>
<dbReference type="Gene3D" id="1.20.1250.20">
    <property type="entry name" value="MFS general substrate transporter like domains"/>
    <property type="match status" value="1"/>
</dbReference>
<dbReference type="GO" id="GO:0016020">
    <property type="term" value="C:membrane"/>
    <property type="evidence" value="ECO:0007669"/>
    <property type="project" value="UniProtKB-SubCell"/>
</dbReference>
<dbReference type="InterPro" id="IPR020846">
    <property type="entry name" value="MFS_dom"/>
</dbReference>
<dbReference type="PANTHER" id="PTHR23511:SF35">
    <property type="entry name" value="MAJOR FACILITATOR SUPERFAMILY (MFS) PROFILE DOMAIN-CONTAINING PROTEIN"/>
    <property type="match status" value="1"/>
</dbReference>
<evidence type="ECO:0000256" key="6">
    <source>
        <dbReference type="SAM" id="Phobius"/>
    </source>
</evidence>
<feature type="transmembrane region" description="Helical" evidence="6">
    <location>
        <begin position="88"/>
        <end position="108"/>
    </location>
</feature>
<dbReference type="InterPro" id="IPR011701">
    <property type="entry name" value="MFS"/>
</dbReference>
<dbReference type="SUPFAM" id="SSF103473">
    <property type="entry name" value="MFS general substrate transporter"/>
    <property type="match status" value="1"/>
</dbReference>
<feature type="transmembrane region" description="Helical" evidence="6">
    <location>
        <begin position="142"/>
        <end position="163"/>
    </location>
</feature>
<dbReference type="InterPro" id="IPR036259">
    <property type="entry name" value="MFS_trans_sf"/>
</dbReference>
<keyword evidence="9" id="KW-1185">Reference proteome</keyword>
<feature type="transmembrane region" description="Helical" evidence="6">
    <location>
        <begin position="50"/>
        <end position="76"/>
    </location>
</feature>
<evidence type="ECO:0000313" key="9">
    <source>
        <dbReference type="Proteomes" id="UP000075881"/>
    </source>
</evidence>
<feature type="domain" description="Major facilitator superfamily (MFS) profile" evidence="7">
    <location>
        <begin position="49"/>
        <end position="418"/>
    </location>
</feature>
<comment type="subcellular location">
    <subcellularLocation>
        <location evidence="1">Membrane</location>
        <topology evidence="1">Multi-pass membrane protein</topology>
    </subcellularLocation>
</comment>
<dbReference type="STRING" id="43041.A0A182KHB4"/>
<dbReference type="PANTHER" id="PTHR23511">
    <property type="entry name" value="SYNAPTIC VESICLE GLYCOPROTEIN 2"/>
    <property type="match status" value="1"/>
</dbReference>
<proteinExistence type="predicted"/>
<reference evidence="8" key="2">
    <citation type="submission" date="2020-05" db="UniProtKB">
        <authorList>
            <consortium name="EnsemblMetazoa"/>
        </authorList>
    </citation>
    <scope>IDENTIFICATION</scope>
    <source>
        <strain evidence="8">ACHKN1017</strain>
    </source>
</reference>
<keyword evidence="4 6" id="KW-1133">Transmembrane helix</keyword>
<accession>A0A182KHB4</accession>
<dbReference type="Pfam" id="PF07690">
    <property type="entry name" value="MFS_1"/>
    <property type="match status" value="1"/>
</dbReference>
<dbReference type="GO" id="GO:0022857">
    <property type="term" value="F:transmembrane transporter activity"/>
    <property type="evidence" value="ECO:0007669"/>
    <property type="project" value="InterPro"/>
</dbReference>
<sequence>MNLQNGASQKSAEIVIDPARTIETNGSTPAGSHTYSEALAVIGQGRFHTLLLFVTGLCLMSVVNETVNVGFIISAAECDLQLSFGDKGILNGAGFMGVVVSSYVWGFLSDTWGRRRVLLLASSGALVTSVLSTFAPHVWVLIAARFLVGIFISGNAATSYAYLAEFHGEASRAKVISWAAMFMSIGLILLPTLAWLVIPLDEQLDLHLFGMRYAVWRIYLLLCSVDLVLIIVGLAYLPESGKFLLTNGHREKVVEILAKIYHLNQGKPEHTFPVKSITLDAIDSAYADELQLRSNLGLVRYLWQQTVPLFRVPLLCHTLKASLLMFGIFATSSGLFMWVPDILNTYVQHQDMRLCDVIALMHANKTAARTVDDTTASICPITINANIFLITSAMGVVFLACYILNGFIINRVGKRNLL</sequence>
<keyword evidence="5 6" id="KW-0472">Membrane</keyword>
<evidence type="ECO:0000256" key="5">
    <source>
        <dbReference type="ARBA" id="ARBA00023136"/>
    </source>
</evidence>
<feature type="transmembrane region" description="Helical" evidence="6">
    <location>
        <begin position="117"/>
        <end position="136"/>
    </location>
</feature>
<organism evidence="8 9">
    <name type="scientific">Anopheles christyi</name>
    <dbReference type="NCBI Taxonomy" id="43041"/>
    <lineage>
        <taxon>Eukaryota</taxon>
        <taxon>Metazoa</taxon>
        <taxon>Ecdysozoa</taxon>
        <taxon>Arthropoda</taxon>
        <taxon>Hexapoda</taxon>
        <taxon>Insecta</taxon>
        <taxon>Pterygota</taxon>
        <taxon>Neoptera</taxon>
        <taxon>Endopterygota</taxon>
        <taxon>Diptera</taxon>
        <taxon>Nematocera</taxon>
        <taxon>Culicoidea</taxon>
        <taxon>Culicidae</taxon>
        <taxon>Anophelinae</taxon>
        <taxon>Anopheles</taxon>
    </lineage>
</organism>
<evidence type="ECO:0000256" key="4">
    <source>
        <dbReference type="ARBA" id="ARBA00022989"/>
    </source>
</evidence>
<evidence type="ECO:0000313" key="8">
    <source>
        <dbReference type="EnsemblMetazoa" id="ACHR010152-PA"/>
    </source>
</evidence>
<evidence type="ECO:0000256" key="1">
    <source>
        <dbReference type="ARBA" id="ARBA00004141"/>
    </source>
</evidence>
<evidence type="ECO:0000259" key="7">
    <source>
        <dbReference type="PROSITE" id="PS50850"/>
    </source>
</evidence>
<keyword evidence="3 6" id="KW-0812">Transmembrane</keyword>
<protein>
    <recommendedName>
        <fullName evidence="7">Major facilitator superfamily (MFS) profile domain-containing protein</fullName>
    </recommendedName>
</protein>
<keyword evidence="2" id="KW-0813">Transport</keyword>
<feature type="transmembrane region" description="Helical" evidence="6">
    <location>
        <begin position="218"/>
        <end position="237"/>
    </location>
</feature>
<feature type="transmembrane region" description="Helical" evidence="6">
    <location>
        <begin position="321"/>
        <end position="339"/>
    </location>
</feature>
<dbReference type="VEuPathDB" id="VectorBase:ACHR010152"/>